<organism evidence="1 2">
    <name type="scientific">Joostella atrarenae</name>
    <dbReference type="NCBI Taxonomy" id="679257"/>
    <lineage>
        <taxon>Bacteria</taxon>
        <taxon>Pseudomonadati</taxon>
        <taxon>Bacteroidota</taxon>
        <taxon>Flavobacteriia</taxon>
        <taxon>Flavobacteriales</taxon>
        <taxon>Flavobacteriaceae</taxon>
        <taxon>Joostella</taxon>
    </lineage>
</organism>
<accession>A0ABS9IZA2</accession>
<gene>
    <name evidence="1" type="ORF">JM658_01570</name>
</gene>
<dbReference type="EMBL" id="JAETXX010000001">
    <property type="protein sequence ID" value="MCF8713502.1"/>
    <property type="molecule type" value="Genomic_DNA"/>
</dbReference>
<dbReference type="RefSeq" id="WP_236957472.1">
    <property type="nucleotide sequence ID" value="NZ_JAETXX010000001.1"/>
</dbReference>
<name>A0ABS9IZA2_9FLAO</name>
<evidence type="ECO:0000313" key="2">
    <source>
        <dbReference type="Proteomes" id="UP000829517"/>
    </source>
</evidence>
<dbReference type="InterPro" id="IPR013324">
    <property type="entry name" value="RNA_pol_sigma_r3/r4-like"/>
</dbReference>
<keyword evidence="2" id="KW-1185">Reference proteome</keyword>
<comment type="caution">
    <text evidence="1">The sequence shown here is derived from an EMBL/GenBank/DDBJ whole genome shotgun (WGS) entry which is preliminary data.</text>
</comment>
<protein>
    <submittedName>
        <fullName evidence="1">Uncharacterized protein</fullName>
    </submittedName>
</protein>
<evidence type="ECO:0000313" key="1">
    <source>
        <dbReference type="EMBL" id="MCF8713502.1"/>
    </source>
</evidence>
<proteinExistence type="predicted"/>
<dbReference type="SUPFAM" id="SSF88659">
    <property type="entry name" value="Sigma3 and sigma4 domains of RNA polymerase sigma factors"/>
    <property type="match status" value="1"/>
</dbReference>
<sequence>MKSLEKLKEKDSPTAFDKDILSYMEFLHPYVKHRLYVAESKGILPRNLYNSTGIIDDAILKIYEDNLQEKGGDTKLLLFKVVDDILKSVFAKEIQNSNTENSDDFLKGELQSLEIEYFVDAGNEVVLYKDLDDISYNQQNDFDMVYQDETANTEVISTFDLHNEVYHSDNATVGNFYKLLPECVSSIIDLKTFGKLTETEIAKLYNLDVKKVENVVNDAVQQFKEHMH</sequence>
<reference evidence="1 2" key="1">
    <citation type="submission" date="2021-01" db="EMBL/GenBank/DDBJ databases">
        <title>Genome sequencing of Joostella atrarenae M1-2 (= KCTC 23194).</title>
        <authorList>
            <person name="Zakaria M.R."/>
            <person name="Lam M.Q."/>
            <person name="Chong C.S."/>
        </authorList>
    </citation>
    <scope>NUCLEOTIDE SEQUENCE [LARGE SCALE GENOMIC DNA]</scope>
    <source>
        <strain evidence="1 2">M1-2</strain>
    </source>
</reference>
<dbReference type="Proteomes" id="UP000829517">
    <property type="component" value="Unassembled WGS sequence"/>
</dbReference>